<comment type="caution">
    <text evidence="2">The sequence shown here is derived from an EMBL/GenBank/DDBJ whole genome shotgun (WGS) entry which is preliminary data.</text>
</comment>
<evidence type="ECO:0000256" key="1">
    <source>
        <dbReference type="SAM" id="MobiDB-lite"/>
    </source>
</evidence>
<accession>A0AAE1E8U3</accession>
<dbReference type="AlphaFoldDB" id="A0AAE1E8U3"/>
<sequence length="403" mass="46782">MLNHVSFTRSYHSTDSDTESSLVGSKMRPHPKQFYRSKQKGRSRVDTSRVMNQELREQLSKIIDEALEKCSTYSAQTRWDFTREVKYKAHIDTFGKMANKNEDWLVAGIDSLGPPWLQKAQHSLNIGDRRDGRIIIKSGSPEKTLSATKPSNPLPTRVCEGSKKYSPLGHMQQLLLQCWDEGTLPQDMRWYVSPPSTSQTLASFSTFHESEDGIFLHLPRVRRWCLSPPSTSQKIVSFSPFHESEDGIFLHLPRVRRWYFSPPSTSQKMASFSTFHESEDGIFLPLPRVRRWHLSPPSTSQKMVSFSTFHESEDGIFLHLPRVRRWYLSPPSTSQKMVSFSTFHESEDDIFLHLPRVRRWYLSPPSTSQKMVLFSTFHESEDSIFLHLPRVRRWYLPPSQMSG</sequence>
<evidence type="ECO:0000313" key="3">
    <source>
        <dbReference type="Proteomes" id="UP001283361"/>
    </source>
</evidence>
<gene>
    <name evidence="2" type="ORF">RRG08_060487</name>
</gene>
<dbReference type="EMBL" id="JAWDGP010000802">
    <property type="protein sequence ID" value="KAK3797143.1"/>
    <property type="molecule type" value="Genomic_DNA"/>
</dbReference>
<name>A0AAE1E8U3_9GAST</name>
<protein>
    <submittedName>
        <fullName evidence="2">Uncharacterized protein</fullName>
    </submittedName>
</protein>
<dbReference type="Proteomes" id="UP001283361">
    <property type="component" value="Unassembled WGS sequence"/>
</dbReference>
<keyword evidence="3" id="KW-1185">Reference proteome</keyword>
<evidence type="ECO:0000313" key="2">
    <source>
        <dbReference type="EMBL" id="KAK3797143.1"/>
    </source>
</evidence>
<organism evidence="2 3">
    <name type="scientific">Elysia crispata</name>
    <name type="common">lettuce slug</name>
    <dbReference type="NCBI Taxonomy" id="231223"/>
    <lineage>
        <taxon>Eukaryota</taxon>
        <taxon>Metazoa</taxon>
        <taxon>Spiralia</taxon>
        <taxon>Lophotrochozoa</taxon>
        <taxon>Mollusca</taxon>
        <taxon>Gastropoda</taxon>
        <taxon>Heterobranchia</taxon>
        <taxon>Euthyneura</taxon>
        <taxon>Panpulmonata</taxon>
        <taxon>Sacoglossa</taxon>
        <taxon>Placobranchoidea</taxon>
        <taxon>Plakobranchidae</taxon>
        <taxon>Elysia</taxon>
    </lineage>
</organism>
<reference evidence="2" key="1">
    <citation type="journal article" date="2023" name="G3 (Bethesda)">
        <title>A reference genome for the long-term kleptoplast-retaining sea slug Elysia crispata morphotype clarki.</title>
        <authorList>
            <person name="Eastman K.E."/>
            <person name="Pendleton A.L."/>
            <person name="Shaikh M.A."/>
            <person name="Suttiyut T."/>
            <person name="Ogas R."/>
            <person name="Tomko P."/>
            <person name="Gavelis G."/>
            <person name="Widhalm J.R."/>
            <person name="Wisecaver J.H."/>
        </authorList>
    </citation>
    <scope>NUCLEOTIDE SEQUENCE</scope>
    <source>
        <strain evidence="2">ECLA1</strain>
    </source>
</reference>
<feature type="compositionally biased region" description="Polar residues" evidence="1">
    <location>
        <begin position="1"/>
        <end position="23"/>
    </location>
</feature>
<feature type="compositionally biased region" description="Basic residues" evidence="1">
    <location>
        <begin position="27"/>
        <end position="42"/>
    </location>
</feature>
<feature type="region of interest" description="Disordered" evidence="1">
    <location>
        <begin position="1"/>
        <end position="47"/>
    </location>
</feature>
<proteinExistence type="predicted"/>